<keyword evidence="4 10" id="KW-0808">Transferase</keyword>
<evidence type="ECO:0000256" key="6">
    <source>
        <dbReference type="ARBA" id="ARBA00022968"/>
    </source>
</evidence>
<keyword evidence="6" id="KW-0735">Signal-anchor</keyword>
<keyword evidence="7" id="KW-1133">Transmembrane helix</keyword>
<dbReference type="SUPFAM" id="SSF53756">
    <property type="entry name" value="UDP-Glycosyltransferase/glycogen phosphorylase"/>
    <property type="match status" value="1"/>
</dbReference>
<accession>A0A0G4I7Z2</accession>
<comment type="similarity">
    <text evidence="10">Belongs to the glycosyltransferase 10 family.</text>
</comment>
<proteinExistence type="inferred from homology"/>
<organism evidence="13">
    <name type="scientific">Chromera velia CCMP2878</name>
    <dbReference type="NCBI Taxonomy" id="1169474"/>
    <lineage>
        <taxon>Eukaryota</taxon>
        <taxon>Sar</taxon>
        <taxon>Alveolata</taxon>
        <taxon>Colpodellida</taxon>
        <taxon>Chromeraceae</taxon>
        <taxon>Chromera</taxon>
    </lineage>
</organism>
<evidence type="ECO:0000313" key="13">
    <source>
        <dbReference type="EMBL" id="CEM53104.1"/>
    </source>
</evidence>
<evidence type="ECO:0000256" key="2">
    <source>
        <dbReference type="ARBA" id="ARBA00008661"/>
    </source>
</evidence>
<dbReference type="PANTHER" id="PTHR11214:SF3">
    <property type="entry name" value="BETA-1,3-GALACTOSYLTRANSFERASE 6"/>
    <property type="match status" value="1"/>
</dbReference>
<dbReference type="InterPro" id="IPR038577">
    <property type="entry name" value="GT10-like_C_sf"/>
</dbReference>
<evidence type="ECO:0000256" key="1">
    <source>
        <dbReference type="ARBA" id="ARBA00004323"/>
    </source>
</evidence>
<evidence type="ECO:0000256" key="10">
    <source>
        <dbReference type="RuleBase" id="RU003832"/>
    </source>
</evidence>
<dbReference type="Gene3D" id="3.90.550.50">
    <property type="match status" value="1"/>
</dbReference>
<gene>
    <name evidence="13" type="ORF">Cvel_11727</name>
</gene>
<evidence type="ECO:0000256" key="11">
    <source>
        <dbReference type="SAM" id="SignalP"/>
    </source>
</evidence>
<dbReference type="GO" id="GO:0032580">
    <property type="term" value="C:Golgi cisterna membrane"/>
    <property type="evidence" value="ECO:0007669"/>
    <property type="project" value="UniProtKB-SubCell"/>
</dbReference>
<evidence type="ECO:0000256" key="7">
    <source>
        <dbReference type="ARBA" id="ARBA00022989"/>
    </source>
</evidence>
<dbReference type="EC" id="2.4.1.-" evidence="10"/>
<dbReference type="GO" id="GO:0016758">
    <property type="term" value="F:hexosyltransferase activity"/>
    <property type="evidence" value="ECO:0007669"/>
    <property type="project" value="InterPro"/>
</dbReference>
<dbReference type="AlphaFoldDB" id="A0A0G4I7Z2"/>
<keyword evidence="3 10" id="KW-0328">Glycosyltransferase</keyword>
<dbReference type="VEuPathDB" id="CryptoDB:Cvel_11727"/>
<dbReference type="UniPathway" id="UPA00378"/>
<keyword evidence="9" id="KW-0472">Membrane</keyword>
<evidence type="ECO:0000256" key="5">
    <source>
        <dbReference type="ARBA" id="ARBA00022692"/>
    </source>
</evidence>
<feature type="signal peptide" evidence="11">
    <location>
        <begin position="1"/>
        <end position="17"/>
    </location>
</feature>
<dbReference type="Pfam" id="PF01762">
    <property type="entry name" value="Galactosyl_T"/>
    <property type="match status" value="1"/>
</dbReference>
<sequence>MMWPTLVSFLLVALCQGGYTRVAVDEYRSYTNLCIGILSKAENVDKRQHIRETWMQFRAIKEKRQVIVIFVIAATTIQKEVRWVELEMKENKDVLYLEDQPEGYRNLPHQTHRMFDFFTSEPNASQYKCKLILKGDDDLYISPRRLMKTYRHLDIETEWVEKLGTDMVLAGWTHPGPPVHRAGKWGVTMAEYPHQKWPKAASGPLYGASFALARRLAELYTSNGRKVPVHLEDISVALHIQYLQQRGEKIAWLHDDSFKPGYDCIDKGYNVLISEGAPMYLDFRTGLESMFANEKKMLREKKESGFCVRGTYTDEFALRRTRDAVVGRNGSKDAVFGQFKKCRQLAASVRDYFSDGPRRIGTRGDTRGLQEEFESFWNNHIPLDSECGLTRGEREGDPPGVRIVYYDSKWMNIHHELLSVPWLKKQSSLWLPRDQQDLPGGLPVQVKCALNFTCVVSDDSSPASIDSANLVVFAADHEYFSRDPRLERKLPRLREERAERIGKDAAAAAPLLYAGALREAVGRLPEGHWAKYERQITYDVEKSWSVNGYLDESIGDMMREMSESRTFFPLDKRKGNPDGPSPLAFVTRQCQGGPLVDPQFGIPDGRTQRSNFVLELRKHIGVDSYGNCLSSRPWPKDHMGDKHHVMRTHKYCLAIENAPWERWYHTEKIWDCWKAAAVPVYVGHPETIKWFLPTEDAAIIWPDTTDAAGLAKLILSETEEQWEKRREWMGFPSFKWQERMLGYQNTDAVCRLCKATSEELQRLKSMGGSGVESNEDVAADAQWSEEDNVCPVVAAA</sequence>
<evidence type="ECO:0000256" key="9">
    <source>
        <dbReference type="ARBA" id="ARBA00023136"/>
    </source>
</evidence>
<dbReference type="PANTHER" id="PTHR11214">
    <property type="entry name" value="BETA-1,3-N-ACETYLGLUCOSAMINYLTRANSFERASE"/>
    <property type="match status" value="1"/>
</dbReference>
<reference evidence="13" key="1">
    <citation type="submission" date="2014-11" db="EMBL/GenBank/DDBJ databases">
        <authorList>
            <person name="Otto D Thomas"/>
            <person name="Naeem Raeece"/>
        </authorList>
    </citation>
    <scope>NUCLEOTIDE SEQUENCE</scope>
</reference>
<dbReference type="GO" id="GO:0000139">
    <property type="term" value="C:Golgi membrane"/>
    <property type="evidence" value="ECO:0007669"/>
    <property type="project" value="UniProtKB-SubCell"/>
</dbReference>
<comment type="subcellular location">
    <subcellularLocation>
        <location evidence="1">Golgi apparatus membrane</location>
        <topology evidence="1">Single-pass type II membrane protein</topology>
    </subcellularLocation>
    <subcellularLocation>
        <location evidence="10">Golgi apparatus</location>
        <location evidence="10">Golgi stack membrane</location>
        <topology evidence="10">Single-pass type II membrane protein</topology>
    </subcellularLocation>
</comment>
<evidence type="ECO:0000256" key="3">
    <source>
        <dbReference type="ARBA" id="ARBA00022676"/>
    </source>
</evidence>
<feature type="domain" description="Fucosyltransferase C-terminal" evidence="12">
    <location>
        <begin position="606"/>
        <end position="762"/>
    </location>
</feature>
<dbReference type="Pfam" id="PF00852">
    <property type="entry name" value="Glyco_transf_10"/>
    <property type="match status" value="1"/>
</dbReference>
<evidence type="ECO:0000256" key="4">
    <source>
        <dbReference type="ARBA" id="ARBA00022679"/>
    </source>
</evidence>
<dbReference type="InterPro" id="IPR002659">
    <property type="entry name" value="Glyco_trans_31"/>
</dbReference>
<dbReference type="Gene3D" id="3.40.50.11660">
    <property type="entry name" value="Glycosyl transferase family 10, C-terminal domain"/>
    <property type="match status" value="1"/>
</dbReference>
<keyword evidence="5 10" id="KW-0812">Transmembrane</keyword>
<keyword evidence="8 10" id="KW-0333">Golgi apparatus</keyword>
<keyword evidence="11" id="KW-0732">Signal</keyword>
<dbReference type="InterPro" id="IPR055270">
    <property type="entry name" value="Glyco_tran_10_C"/>
</dbReference>
<name>A0A0G4I7Z2_9ALVE</name>
<evidence type="ECO:0000256" key="8">
    <source>
        <dbReference type="ARBA" id="ARBA00023034"/>
    </source>
</evidence>
<comment type="similarity">
    <text evidence="2">Belongs to the glycosyltransferase 31 family.</text>
</comment>
<feature type="chain" id="PRO_5005192452" description="Fucosyltransferase" evidence="11">
    <location>
        <begin position="18"/>
        <end position="796"/>
    </location>
</feature>
<protein>
    <recommendedName>
        <fullName evidence="10">Fucosyltransferase</fullName>
        <ecNumber evidence="10">2.4.1.-</ecNumber>
    </recommendedName>
</protein>
<evidence type="ECO:0000259" key="12">
    <source>
        <dbReference type="Pfam" id="PF00852"/>
    </source>
</evidence>
<dbReference type="EMBL" id="CDMZ01005510">
    <property type="protein sequence ID" value="CEM53104.1"/>
    <property type="molecule type" value="Genomic_DNA"/>
</dbReference>